<organism evidence="3 4">
    <name type="scientific">Adlercreutzia equolifaciens subsp. celatus</name>
    <dbReference type="NCBI Taxonomy" id="394340"/>
    <lineage>
        <taxon>Bacteria</taxon>
        <taxon>Bacillati</taxon>
        <taxon>Actinomycetota</taxon>
        <taxon>Coriobacteriia</taxon>
        <taxon>Eggerthellales</taxon>
        <taxon>Eggerthellaceae</taxon>
        <taxon>Adlercreutzia</taxon>
    </lineage>
</organism>
<dbReference type="RefSeq" id="WP_114548305.1">
    <property type="nucleotide sequence ID" value="NZ_DBFWAD010000048.1"/>
</dbReference>
<evidence type="ECO:0000256" key="1">
    <source>
        <dbReference type="ARBA" id="ARBA00023002"/>
    </source>
</evidence>
<feature type="domain" description="Thiamine pyrophosphate enzyme TPP-binding" evidence="2">
    <location>
        <begin position="73"/>
        <end position="217"/>
    </location>
</feature>
<dbReference type="InterPro" id="IPR029061">
    <property type="entry name" value="THDP-binding"/>
</dbReference>
<dbReference type="PANTHER" id="PTHR48084">
    <property type="entry name" value="2-OXOGLUTARATE OXIDOREDUCTASE SUBUNIT KORB-RELATED"/>
    <property type="match status" value="1"/>
</dbReference>
<evidence type="ECO:0000259" key="2">
    <source>
        <dbReference type="Pfam" id="PF02775"/>
    </source>
</evidence>
<dbReference type="GO" id="GO:0030976">
    <property type="term" value="F:thiamine pyrophosphate binding"/>
    <property type="evidence" value="ECO:0007669"/>
    <property type="project" value="InterPro"/>
</dbReference>
<proteinExistence type="predicted"/>
<gene>
    <name evidence="3" type="ORF">C1850_01255</name>
</gene>
<dbReference type="EMBL" id="PPUT01000002">
    <property type="protein sequence ID" value="RDC46582.1"/>
    <property type="molecule type" value="Genomic_DNA"/>
</dbReference>
<dbReference type="PANTHER" id="PTHR48084:SF3">
    <property type="entry name" value="SUBUNIT OF PYRUVATE:FLAVODOXIN OXIDOREDUCTASE"/>
    <property type="match status" value="1"/>
</dbReference>
<dbReference type="Pfam" id="PF02775">
    <property type="entry name" value="TPP_enzyme_C"/>
    <property type="match status" value="1"/>
</dbReference>
<dbReference type="SUPFAM" id="SSF52518">
    <property type="entry name" value="Thiamin diphosphate-binding fold (THDP-binding)"/>
    <property type="match status" value="1"/>
</dbReference>
<reference evidence="3 4" key="1">
    <citation type="journal article" date="2018" name="Elife">
        <title>Discovery and characterization of a prevalent human gut bacterial enzyme sufficient for the inactivation of a family of plant toxins.</title>
        <authorList>
            <person name="Koppel N."/>
            <person name="Bisanz J.E."/>
            <person name="Pandelia M.E."/>
            <person name="Turnbaugh P.J."/>
            <person name="Balskus E.P."/>
        </authorList>
    </citation>
    <scope>NUCLEOTIDE SEQUENCE [LARGE SCALE GENOMIC DNA]</scope>
    <source>
        <strain evidence="3 4">OB21 GAM 11</strain>
    </source>
</reference>
<evidence type="ECO:0000313" key="3">
    <source>
        <dbReference type="EMBL" id="RDC46582.1"/>
    </source>
</evidence>
<dbReference type="Proteomes" id="UP000253805">
    <property type="component" value="Unassembled WGS sequence"/>
</dbReference>
<keyword evidence="1" id="KW-0560">Oxidoreductase</keyword>
<name>A0A369P3J7_9ACTN</name>
<dbReference type="InterPro" id="IPR051457">
    <property type="entry name" value="2-oxoacid:Fd_oxidoreductase"/>
</dbReference>
<evidence type="ECO:0000313" key="4">
    <source>
        <dbReference type="Proteomes" id="UP000253805"/>
    </source>
</evidence>
<dbReference type="GO" id="GO:0000287">
    <property type="term" value="F:magnesium ion binding"/>
    <property type="evidence" value="ECO:0007669"/>
    <property type="project" value="UniProtKB-ARBA"/>
</dbReference>
<dbReference type="Gene3D" id="3.40.50.970">
    <property type="match status" value="1"/>
</dbReference>
<dbReference type="AlphaFoldDB" id="A0A369P3J7"/>
<accession>A0A369P3J7</accession>
<sequence length="284" mass="30409">MAETTEKEMKVVFERPHSLLPVVTNFCPGCPHGIVERLVCEVMDELDIEGETIGVAPVGCSVISYDFFGCDMIEAAHGRAPAVATAVKRVHPDKVVFAYQGDGDLASIGMAETVHAATRGENITIIFINNAIYGMTGGQMAPTSLPNQVTQTSPYGRDVSTAGNPIRVSELLNALDGPAYIERVCVDTPKNVRKAKKAIKKAFQNQIDGVGYSFIEVVSTCPTNWGMTPQDAFEWMRVNMLPYYPLGVVRDVTADGFANAAEAASARNAACPIAHPKAVSEGGN</sequence>
<dbReference type="InterPro" id="IPR011766">
    <property type="entry name" value="TPP_enzyme_TPP-bd"/>
</dbReference>
<dbReference type="GO" id="GO:0045333">
    <property type="term" value="P:cellular respiration"/>
    <property type="evidence" value="ECO:0007669"/>
    <property type="project" value="UniProtKB-ARBA"/>
</dbReference>
<dbReference type="GO" id="GO:0016625">
    <property type="term" value="F:oxidoreductase activity, acting on the aldehyde or oxo group of donors, iron-sulfur protein as acceptor"/>
    <property type="evidence" value="ECO:0007669"/>
    <property type="project" value="UniProtKB-ARBA"/>
</dbReference>
<comment type="caution">
    <text evidence="3">The sequence shown here is derived from an EMBL/GenBank/DDBJ whole genome shotgun (WGS) entry which is preliminary data.</text>
</comment>
<protein>
    <submittedName>
        <fullName evidence="3">2-oxoglutarate oxidoreductase</fullName>
    </submittedName>
</protein>